<comment type="caution">
    <text evidence="4">The sequence shown here is derived from an EMBL/GenBank/DDBJ whole genome shotgun (WGS) entry which is preliminary data.</text>
</comment>
<reference evidence="4 5" key="1">
    <citation type="submission" date="2017-11" db="EMBL/GenBank/DDBJ databases">
        <title>Genomic Encyclopedia of Type Strains, Phase III (KMG-III): the genomes of soil and plant-associated and newly described type strains.</title>
        <authorList>
            <person name="Whitman W."/>
        </authorList>
    </citation>
    <scope>NUCLEOTIDE SEQUENCE [LARGE SCALE GENOMIC DNA]</scope>
    <source>
        <strain evidence="4 5">CGMCC 1.12274</strain>
    </source>
</reference>
<evidence type="ECO:0000256" key="2">
    <source>
        <dbReference type="PROSITE-ProRule" id="PRU01091"/>
    </source>
</evidence>
<dbReference type="GO" id="GO:0006355">
    <property type="term" value="P:regulation of DNA-templated transcription"/>
    <property type="evidence" value="ECO:0007669"/>
    <property type="project" value="InterPro"/>
</dbReference>
<dbReference type="GO" id="GO:0003677">
    <property type="term" value="F:DNA binding"/>
    <property type="evidence" value="ECO:0007669"/>
    <property type="project" value="UniProtKB-UniRule"/>
</dbReference>
<dbReference type="SMART" id="SM00862">
    <property type="entry name" value="Trans_reg_C"/>
    <property type="match status" value="1"/>
</dbReference>
<dbReference type="SUPFAM" id="SSF52172">
    <property type="entry name" value="CheY-like"/>
    <property type="match status" value="1"/>
</dbReference>
<dbReference type="AlphaFoldDB" id="A0A2N0HJD6"/>
<dbReference type="GO" id="GO:0000160">
    <property type="term" value="P:phosphorelay signal transduction system"/>
    <property type="evidence" value="ECO:0007669"/>
    <property type="project" value="InterPro"/>
</dbReference>
<feature type="domain" description="OmpR/PhoB-type" evidence="3">
    <location>
        <begin position="125"/>
        <end position="223"/>
    </location>
</feature>
<dbReference type="EMBL" id="PHUF01000003">
    <property type="protein sequence ID" value="PKB19054.1"/>
    <property type="molecule type" value="Genomic_DNA"/>
</dbReference>
<name>A0A2N0HJD6_9SPHN</name>
<feature type="DNA-binding region" description="OmpR/PhoB-type" evidence="2">
    <location>
        <begin position="125"/>
        <end position="223"/>
    </location>
</feature>
<protein>
    <submittedName>
        <fullName evidence="4">Transcriptional regulator</fullName>
    </submittedName>
</protein>
<dbReference type="Gene3D" id="3.40.50.2300">
    <property type="match status" value="1"/>
</dbReference>
<gene>
    <name evidence="4" type="ORF">B0I00_1281</name>
</gene>
<dbReference type="Pfam" id="PF00486">
    <property type="entry name" value="Trans_reg_C"/>
    <property type="match status" value="1"/>
</dbReference>
<dbReference type="Proteomes" id="UP000232587">
    <property type="component" value="Unassembled WGS sequence"/>
</dbReference>
<dbReference type="PROSITE" id="PS51755">
    <property type="entry name" value="OMPR_PHOB"/>
    <property type="match status" value="1"/>
</dbReference>
<dbReference type="InterPro" id="IPR016032">
    <property type="entry name" value="Sig_transdc_resp-reg_C-effctor"/>
</dbReference>
<accession>A0A2N0HJD6</accession>
<sequence length="224" mass="24918">MNHCDVLVTKVLPEGMHNHDAFGQSASFHLVADRLIPTRLGTNIWAFVDWHDGAEASLQMQNLIRSHPMTARAKVIMVLDQPDLASGQKAMSLGADGYLVGPLDRGKIIDRLLVEQQGGRHEAQRHRIALGDLLVDVSAFAVRWKGQPIPLSRTELLLLRHLVERCCQVTTRQELIAALGKPADSIALRTIDIWIGRIRRALAKAGVTYDLRSVRSVGYVLDER</sequence>
<evidence type="ECO:0000256" key="1">
    <source>
        <dbReference type="ARBA" id="ARBA00023125"/>
    </source>
</evidence>
<dbReference type="CDD" id="cd00383">
    <property type="entry name" value="trans_reg_C"/>
    <property type="match status" value="1"/>
</dbReference>
<keyword evidence="1 2" id="KW-0238">DNA-binding</keyword>
<evidence type="ECO:0000313" key="5">
    <source>
        <dbReference type="Proteomes" id="UP000232587"/>
    </source>
</evidence>
<dbReference type="InterPro" id="IPR011006">
    <property type="entry name" value="CheY-like_superfamily"/>
</dbReference>
<organism evidence="4 5">
    <name type="scientific">Novosphingobium kunmingense</name>
    <dbReference type="NCBI Taxonomy" id="1211806"/>
    <lineage>
        <taxon>Bacteria</taxon>
        <taxon>Pseudomonadati</taxon>
        <taxon>Pseudomonadota</taxon>
        <taxon>Alphaproteobacteria</taxon>
        <taxon>Sphingomonadales</taxon>
        <taxon>Sphingomonadaceae</taxon>
        <taxon>Novosphingobium</taxon>
    </lineage>
</organism>
<dbReference type="OrthoDB" id="9802426at2"/>
<dbReference type="InterPro" id="IPR036388">
    <property type="entry name" value="WH-like_DNA-bd_sf"/>
</dbReference>
<proteinExistence type="predicted"/>
<keyword evidence="5" id="KW-1185">Reference proteome</keyword>
<dbReference type="Gene3D" id="1.10.10.10">
    <property type="entry name" value="Winged helix-like DNA-binding domain superfamily/Winged helix DNA-binding domain"/>
    <property type="match status" value="1"/>
</dbReference>
<evidence type="ECO:0000259" key="3">
    <source>
        <dbReference type="PROSITE" id="PS51755"/>
    </source>
</evidence>
<dbReference type="SUPFAM" id="SSF46894">
    <property type="entry name" value="C-terminal effector domain of the bipartite response regulators"/>
    <property type="match status" value="1"/>
</dbReference>
<dbReference type="InterPro" id="IPR001867">
    <property type="entry name" value="OmpR/PhoB-type_DNA-bd"/>
</dbReference>
<evidence type="ECO:0000313" key="4">
    <source>
        <dbReference type="EMBL" id="PKB19054.1"/>
    </source>
</evidence>